<evidence type="ECO:0000313" key="3">
    <source>
        <dbReference type="Proteomes" id="UP000799757"/>
    </source>
</evidence>
<dbReference type="Proteomes" id="UP000799757">
    <property type="component" value="Unassembled WGS sequence"/>
</dbReference>
<gene>
    <name evidence="2" type="ORF">K505DRAFT_282503</name>
</gene>
<dbReference type="GO" id="GO:1990810">
    <property type="term" value="P:microtubule anchoring at mitotic spindle pole body"/>
    <property type="evidence" value="ECO:0007669"/>
    <property type="project" value="TreeGrafter"/>
</dbReference>
<dbReference type="InterPro" id="IPR052778">
    <property type="entry name" value="Centrosome-WD_assoc"/>
</dbReference>
<dbReference type="GO" id="GO:1990811">
    <property type="term" value="C:MWP complex"/>
    <property type="evidence" value="ECO:0007669"/>
    <property type="project" value="TreeGrafter"/>
</dbReference>
<dbReference type="SUPFAM" id="SSF82171">
    <property type="entry name" value="DPP6 N-terminal domain-like"/>
    <property type="match status" value="1"/>
</dbReference>
<sequence>METIEASPQFKTTSLSLPSPTATHTACLSGARLQIRCLASLEIIRSAPLPPSHDLRNSRLAWSPPSTSSSGISTPPRRAPTPKSNRILVADDETTRVFDLRDEKWNAVISNGSGGMGKNVHVEFGRTEEEVLVFSGYASKATVWCLKTGRAVEIRDPKFEGKGGRGWGYRLASEEQGRSQNGSGNGARGVLAILCRTAGQDLLLILAPRTYAVIKRVELPTIDAQGLKWSRDGRWLAVWDSAASGYRLCIYTADGHLYRTISREPSEDTNEWAVEGLGIKTVEWVPGGEWLAVGGWDRRVRILSTRTFSPTVFLDHTAQIHIPSAPVYTEQVDSLGVRTYVLTPQPATPPKAQAEKNEGTLMKQGISISTFNNDGTMCATRDDSTPTTVWIWDLRSLKPRSIIIQHAPIRSLTWHPTISSLLLIQSMQDSPTIYLYTTHTLSNSSLSSRHGSETGTAEPPAILDLAPKIKKPAGSLPPKWDAKWLPTSADKKPALAFGHTQGYILLWPEGKDTILRFENPDAEGEESDDSLYDILTGRTPVPRLRDSRGGSESENEERGFQGVDVDGSEMEMGEGGIQMHGDSTGNFEDTFRERRNRVTRGTSRGTSVFDESGMDEMF</sequence>
<dbReference type="InterPro" id="IPR001680">
    <property type="entry name" value="WD40_rpt"/>
</dbReference>
<dbReference type="GO" id="GO:0005815">
    <property type="term" value="C:microtubule organizing center"/>
    <property type="evidence" value="ECO:0007669"/>
    <property type="project" value="TreeGrafter"/>
</dbReference>
<dbReference type="EMBL" id="MU002070">
    <property type="protein sequence ID" value="KAF2790500.1"/>
    <property type="molecule type" value="Genomic_DNA"/>
</dbReference>
<dbReference type="PANTHER" id="PTHR16220">
    <property type="entry name" value="WD REPEAT PROTEIN 8-RELATED"/>
    <property type="match status" value="1"/>
</dbReference>
<dbReference type="Pfam" id="PF00400">
    <property type="entry name" value="WD40"/>
    <property type="match status" value="1"/>
</dbReference>
<feature type="region of interest" description="Disordered" evidence="1">
    <location>
        <begin position="538"/>
        <end position="561"/>
    </location>
</feature>
<proteinExistence type="predicted"/>
<evidence type="ECO:0000256" key="1">
    <source>
        <dbReference type="SAM" id="MobiDB-lite"/>
    </source>
</evidence>
<dbReference type="AlphaFoldDB" id="A0A6A6X1X4"/>
<protein>
    <recommendedName>
        <fullName evidence="4">WD40 repeat-like protein</fullName>
    </recommendedName>
</protein>
<dbReference type="InterPro" id="IPR015943">
    <property type="entry name" value="WD40/YVTN_repeat-like_dom_sf"/>
</dbReference>
<feature type="region of interest" description="Disordered" evidence="1">
    <location>
        <begin position="55"/>
        <end position="84"/>
    </location>
</feature>
<evidence type="ECO:0008006" key="4">
    <source>
        <dbReference type="Google" id="ProtNLM"/>
    </source>
</evidence>
<dbReference type="PANTHER" id="PTHR16220:SF0">
    <property type="entry name" value="WD REPEAT-CONTAINING PROTEIN WRAP73"/>
    <property type="match status" value="1"/>
</dbReference>
<name>A0A6A6X1X4_9PLEO</name>
<keyword evidence="3" id="KW-1185">Reference proteome</keyword>
<reference evidence="2" key="1">
    <citation type="journal article" date="2020" name="Stud. Mycol.">
        <title>101 Dothideomycetes genomes: a test case for predicting lifestyles and emergence of pathogens.</title>
        <authorList>
            <person name="Haridas S."/>
            <person name="Albert R."/>
            <person name="Binder M."/>
            <person name="Bloem J."/>
            <person name="Labutti K."/>
            <person name="Salamov A."/>
            <person name="Andreopoulos B."/>
            <person name="Baker S."/>
            <person name="Barry K."/>
            <person name="Bills G."/>
            <person name="Bluhm B."/>
            <person name="Cannon C."/>
            <person name="Castanera R."/>
            <person name="Culley D."/>
            <person name="Daum C."/>
            <person name="Ezra D."/>
            <person name="Gonzalez J."/>
            <person name="Henrissat B."/>
            <person name="Kuo A."/>
            <person name="Liang C."/>
            <person name="Lipzen A."/>
            <person name="Lutzoni F."/>
            <person name="Magnuson J."/>
            <person name="Mondo S."/>
            <person name="Nolan M."/>
            <person name="Ohm R."/>
            <person name="Pangilinan J."/>
            <person name="Park H.-J."/>
            <person name="Ramirez L."/>
            <person name="Alfaro M."/>
            <person name="Sun H."/>
            <person name="Tritt A."/>
            <person name="Yoshinaga Y."/>
            <person name="Zwiers L.-H."/>
            <person name="Turgeon B."/>
            <person name="Goodwin S."/>
            <person name="Spatafora J."/>
            <person name="Crous P."/>
            <person name="Grigoriev I."/>
        </authorList>
    </citation>
    <scope>NUCLEOTIDE SEQUENCE</scope>
    <source>
        <strain evidence="2">CBS 109.77</strain>
    </source>
</reference>
<accession>A0A6A6X1X4</accession>
<feature type="compositionally biased region" description="Basic and acidic residues" evidence="1">
    <location>
        <begin position="543"/>
        <end position="559"/>
    </location>
</feature>
<feature type="region of interest" description="Disordered" evidence="1">
    <location>
        <begin position="1"/>
        <end position="21"/>
    </location>
</feature>
<feature type="compositionally biased region" description="Low complexity" evidence="1">
    <location>
        <begin position="63"/>
        <end position="76"/>
    </location>
</feature>
<feature type="compositionally biased region" description="Low complexity" evidence="1">
    <location>
        <begin position="12"/>
        <end position="21"/>
    </location>
</feature>
<evidence type="ECO:0000313" key="2">
    <source>
        <dbReference type="EMBL" id="KAF2790500.1"/>
    </source>
</evidence>
<dbReference type="Gene3D" id="2.130.10.10">
    <property type="entry name" value="YVTN repeat-like/Quinoprotein amine dehydrogenase"/>
    <property type="match status" value="2"/>
</dbReference>
<feature type="region of interest" description="Disordered" evidence="1">
    <location>
        <begin position="593"/>
        <end position="618"/>
    </location>
</feature>
<dbReference type="OrthoDB" id="308690at2759"/>
<organism evidence="2 3">
    <name type="scientific">Melanomma pulvis-pyrius CBS 109.77</name>
    <dbReference type="NCBI Taxonomy" id="1314802"/>
    <lineage>
        <taxon>Eukaryota</taxon>
        <taxon>Fungi</taxon>
        <taxon>Dikarya</taxon>
        <taxon>Ascomycota</taxon>
        <taxon>Pezizomycotina</taxon>
        <taxon>Dothideomycetes</taxon>
        <taxon>Pleosporomycetidae</taxon>
        <taxon>Pleosporales</taxon>
        <taxon>Melanommataceae</taxon>
        <taxon>Melanomma</taxon>
    </lineage>
</organism>